<dbReference type="EMBL" id="AP012319">
    <property type="protein sequence ID" value="BAL87362.1"/>
    <property type="molecule type" value="Genomic_DNA"/>
</dbReference>
<gene>
    <name evidence="1" type="ordered locus">AMIS_21420</name>
</gene>
<accession>I0H2X5</accession>
<dbReference type="KEGG" id="ams:AMIS_21420"/>
<dbReference type="HOGENOM" id="CLU_2257682_0_0_11"/>
<evidence type="ECO:0000313" key="2">
    <source>
        <dbReference type="Proteomes" id="UP000007882"/>
    </source>
</evidence>
<dbReference type="RefSeq" id="WP_014442257.1">
    <property type="nucleotide sequence ID" value="NC_017093.1"/>
</dbReference>
<dbReference type="Proteomes" id="UP000007882">
    <property type="component" value="Chromosome"/>
</dbReference>
<organism evidence="1 2">
    <name type="scientific">Actinoplanes missouriensis (strain ATCC 14538 / DSM 43046 / CBS 188.64 / JCM 3121 / NBRC 102363 / NCIMB 12654 / NRRL B-3342 / UNCC 431)</name>
    <dbReference type="NCBI Taxonomy" id="512565"/>
    <lineage>
        <taxon>Bacteria</taxon>
        <taxon>Bacillati</taxon>
        <taxon>Actinomycetota</taxon>
        <taxon>Actinomycetes</taxon>
        <taxon>Micromonosporales</taxon>
        <taxon>Micromonosporaceae</taxon>
        <taxon>Actinoplanes</taxon>
    </lineage>
</organism>
<proteinExistence type="predicted"/>
<name>I0H2X5_ACTM4</name>
<keyword evidence="2" id="KW-1185">Reference proteome</keyword>
<dbReference type="AlphaFoldDB" id="I0H2X5"/>
<reference evidence="1 2" key="1">
    <citation type="submission" date="2012-02" db="EMBL/GenBank/DDBJ databases">
        <title>Complete genome sequence of Actinoplanes missouriensis 431 (= NBRC 102363).</title>
        <authorList>
            <person name="Ohnishi Y."/>
            <person name="Ishikawa J."/>
            <person name="Sekine M."/>
            <person name="Hosoyama A."/>
            <person name="Harada T."/>
            <person name="Narita H."/>
            <person name="Hata T."/>
            <person name="Konno Y."/>
            <person name="Tutikane K."/>
            <person name="Fujita N."/>
            <person name="Horinouchi S."/>
            <person name="Hayakawa M."/>
        </authorList>
    </citation>
    <scope>NUCLEOTIDE SEQUENCE [LARGE SCALE GENOMIC DNA]</scope>
    <source>
        <strain evidence="2">ATCC 14538 / DSM 43046 / CBS 188.64 / JCM 3121 / NBRC 102363 / NCIMB 12654 / NRRL B-3342 / UNCC 431</strain>
    </source>
</reference>
<dbReference type="PATRIC" id="fig|512565.3.peg.2140"/>
<protein>
    <submittedName>
        <fullName evidence="1">Uncharacterized protein</fullName>
    </submittedName>
</protein>
<dbReference type="OrthoDB" id="1814561at2"/>
<dbReference type="STRING" id="512565.AMIS_21420"/>
<dbReference type="eggNOG" id="ENOG50328M9">
    <property type="taxonomic scope" value="Bacteria"/>
</dbReference>
<sequence length="103" mass="11735">MTINEHIQLFKRGFLTVPAVRLTEDNWPVVFEWADSKPFFSPAPADGEPMPITGLTVFEPTGRNKASWGDWIYRTPAGDFRTYPDAQFRELFQPVDGKEGGSW</sequence>
<evidence type="ECO:0000313" key="1">
    <source>
        <dbReference type="EMBL" id="BAL87362.1"/>
    </source>
</evidence>